<keyword evidence="3" id="KW-1185">Reference proteome</keyword>
<dbReference type="OrthoDB" id="9778912at2"/>
<accession>A0A916TH62</accession>
<proteinExistence type="predicted"/>
<evidence type="ECO:0000256" key="1">
    <source>
        <dbReference type="SAM" id="SignalP"/>
    </source>
</evidence>
<organism evidence="2 3">
    <name type="scientific">Roseibium aquae</name>
    <dbReference type="NCBI Taxonomy" id="1323746"/>
    <lineage>
        <taxon>Bacteria</taxon>
        <taxon>Pseudomonadati</taxon>
        <taxon>Pseudomonadota</taxon>
        <taxon>Alphaproteobacteria</taxon>
        <taxon>Hyphomicrobiales</taxon>
        <taxon>Stappiaceae</taxon>
        <taxon>Roseibium</taxon>
    </lineage>
</organism>
<dbReference type="Gene3D" id="3.40.190.10">
    <property type="entry name" value="Periplasmic binding protein-like II"/>
    <property type="match status" value="2"/>
</dbReference>
<sequence>MRLTVLWFCLIAFAWPACAHAQSVEVIAVEYPPFTTATRADGGTVFAEIRQWLADQALDLTLVPVFVPPARAQVMVRSDAWCASLYPPPAEIGHFIQVSNRAIDVGFLRRKIPGPFLWTDLGHFKNRKIAVLRARTSGGLLAPIETAGAQFVDVETVQQGIKLLLAGRVDYAFADNTTLSGFPAGSTERQSLEFSETVLERFPVGLYVSANCRQHFPKVGEKKRGADEKGAAG</sequence>
<reference evidence="2" key="1">
    <citation type="journal article" date="2014" name="Int. J. Syst. Evol. Microbiol.">
        <title>Complete genome sequence of Corynebacterium casei LMG S-19264T (=DSM 44701T), isolated from a smear-ripened cheese.</title>
        <authorList>
            <consortium name="US DOE Joint Genome Institute (JGI-PGF)"/>
            <person name="Walter F."/>
            <person name="Albersmeier A."/>
            <person name="Kalinowski J."/>
            <person name="Ruckert C."/>
        </authorList>
    </citation>
    <scope>NUCLEOTIDE SEQUENCE</scope>
    <source>
        <strain evidence="2">CGMCC 1.12426</strain>
    </source>
</reference>
<dbReference type="Proteomes" id="UP000605148">
    <property type="component" value="Unassembled WGS sequence"/>
</dbReference>
<keyword evidence="1" id="KW-0732">Signal</keyword>
<name>A0A916TH62_9HYPH</name>
<dbReference type="SUPFAM" id="SSF53850">
    <property type="entry name" value="Periplasmic binding protein-like II"/>
    <property type="match status" value="1"/>
</dbReference>
<dbReference type="RefSeq" id="WP_150495611.1">
    <property type="nucleotide sequence ID" value="NZ_BMFA01000004.1"/>
</dbReference>
<evidence type="ECO:0000313" key="3">
    <source>
        <dbReference type="Proteomes" id="UP000605148"/>
    </source>
</evidence>
<feature type="chain" id="PRO_5037057859" description="Solute-binding protein family 3/N-terminal domain-containing protein" evidence="1">
    <location>
        <begin position="22"/>
        <end position="233"/>
    </location>
</feature>
<reference evidence="2" key="2">
    <citation type="submission" date="2020-09" db="EMBL/GenBank/DDBJ databases">
        <authorList>
            <person name="Sun Q."/>
            <person name="Zhou Y."/>
        </authorList>
    </citation>
    <scope>NUCLEOTIDE SEQUENCE</scope>
    <source>
        <strain evidence="2">CGMCC 1.12426</strain>
    </source>
</reference>
<dbReference type="AlphaFoldDB" id="A0A916TH62"/>
<comment type="caution">
    <text evidence="2">The sequence shown here is derived from an EMBL/GenBank/DDBJ whole genome shotgun (WGS) entry which is preliminary data.</text>
</comment>
<dbReference type="EMBL" id="BMFA01000004">
    <property type="protein sequence ID" value="GGB45329.1"/>
    <property type="molecule type" value="Genomic_DNA"/>
</dbReference>
<evidence type="ECO:0008006" key="4">
    <source>
        <dbReference type="Google" id="ProtNLM"/>
    </source>
</evidence>
<protein>
    <recommendedName>
        <fullName evidence="4">Solute-binding protein family 3/N-terminal domain-containing protein</fullName>
    </recommendedName>
</protein>
<gene>
    <name evidence="2" type="ORF">GCM10011316_16710</name>
</gene>
<evidence type="ECO:0000313" key="2">
    <source>
        <dbReference type="EMBL" id="GGB45329.1"/>
    </source>
</evidence>
<feature type="signal peptide" evidence="1">
    <location>
        <begin position="1"/>
        <end position="21"/>
    </location>
</feature>